<dbReference type="Proteomes" id="UP000182466">
    <property type="component" value="Unassembled WGS sequence"/>
</dbReference>
<keyword evidence="1" id="KW-0175">Coiled coil</keyword>
<sequence>MAKAWDDFRKEYDDKTLKGMENAVGEIAKIKQDALKFLKEAWAKEDLLAETIPKARLKGITGKKAADFRGDSDFTDALGKWKKAVEAYRNEIDALREYSDGATKAYAAMKRKRDAAEKDLKKSKGAMNSKEEKEAVTALKKSGAILDGLKKTGSTFGTLKTHEVFYAAKLNASIDAIVANAVKECDGDELPDFLEEDKRGKTLKSLDRMKKNIVKFASVASSQAEGDGDEVKKAQKSLKMAAEHKNALDALHKEHQTAFKKQKKVINAHNDKKAMLAVIDKIAKTHKKYVKIYEDAEDKVLDAVSVN</sequence>
<gene>
    <name evidence="2" type="ORF">SAMN05216236_12215</name>
</gene>
<keyword evidence="3" id="KW-1185">Reference proteome</keyword>
<dbReference type="EMBL" id="FPAW01000022">
    <property type="protein sequence ID" value="SFU05803.1"/>
    <property type="molecule type" value="Genomic_DNA"/>
</dbReference>
<protein>
    <submittedName>
        <fullName evidence="2">Uncharacterized protein</fullName>
    </submittedName>
</protein>
<reference evidence="2 3" key="1">
    <citation type="submission" date="2016-10" db="EMBL/GenBank/DDBJ databases">
        <authorList>
            <person name="de Groot N.N."/>
        </authorList>
    </citation>
    <scope>NUCLEOTIDE SEQUENCE [LARGE SCALE GENOMIC DNA]</scope>
    <source>
        <strain evidence="2 3">CGMCC 1.10959</strain>
    </source>
</reference>
<dbReference type="AlphaFoldDB" id="A0A1I7D2B9"/>
<evidence type="ECO:0000313" key="2">
    <source>
        <dbReference type="EMBL" id="SFU05803.1"/>
    </source>
</evidence>
<name>A0A1I7D2B9_9RHOB</name>
<dbReference type="eggNOG" id="ENOG502ZA5R">
    <property type="taxonomic scope" value="Bacteria"/>
</dbReference>
<evidence type="ECO:0000313" key="3">
    <source>
        <dbReference type="Proteomes" id="UP000182466"/>
    </source>
</evidence>
<proteinExistence type="predicted"/>
<evidence type="ECO:0000256" key="1">
    <source>
        <dbReference type="SAM" id="Coils"/>
    </source>
</evidence>
<feature type="coiled-coil region" evidence="1">
    <location>
        <begin position="78"/>
        <end position="133"/>
    </location>
</feature>
<accession>A0A1I7D2B9</accession>
<dbReference type="OrthoDB" id="7821434at2"/>
<dbReference type="RefSeq" id="WP_139236475.1">
    <property type="nucleotide sequence ID" value="NZ_FPAW01000022.1"/>
</dbReference>
<organism evidence="2 3">
    <name type="scientific">Sedimentitalea nanhaiensis</name>
    <dbReference type="NCBI Taxonomy" id="999627"/>
    <lineage>
        <taxon>Bacteria</taxon>
        <taxon>Pseudomonadati</taxon>
        <taxon>Pseudomonadota</taxon>
        <taxon>Alphaproteobacteria</taxon>
        <taxon>Rhodobacterales</taxon>
        <taxon>Paracoccaceae</taxon>
        <taxon>Sedimentitalea</taxon>
    </lineage>
</organism>